<proteinExistence type="predicted"/>
<dbReference type="InterPro" id="IPR002931">
    <property type="entry name" value="Transglutaminase-like"/>
</dbReference>
<comment type="caution">
    <text evidence="3">The sequence shown here is derived from an EMBL/GenBank/DDBJ whole genome shotgun (WGS) entry which is preliminary data.</text>
</comment>
<protein>
    <recommendedName>
        <fullName evidence="2">Transglutaminase-like domain-containing protein</fullName>
    </recommendedName>
</protein>
<sequence length="665" mass="72424">MAETEQPMTLKQRMALLNAAHVGRIPGEPPVTTRPKPQMPDRRPLVKQTSFNIPSENTTITTAQPAVTNLPSGPPPLPVRKQPPPLPARKSSTGLERKKSASSTVSSGYNAPRAVASRTKSEENGTRALAPAWGECELPALPPRTEPKTRTKSVTDRPKVANRTPSVSSMASTMTTHSNSSRQTVPPPPLPSRRSTDGSQTSVSRKVPPMPSNDALERARKLSFASTTEVVADPSPAPPLPTRRPSVQPTPIEHARQSLDSVSIPQTPPPIPKASRPDLSAIQATKPKLNGHSHPSPTSPSAVCMICRDFSAPDHHASLFPRQQVTSLQALAHQLTAPFPSFTDKARVILTWLHHNIDYNVGDFFSGNLKSSTPESTLRTGLAVCEGYAALFTNLATYAGLESVVITGHGKGYGYTPLVPGQPLPPFESGHAWNAVKIDNGEWKLCDPCWYSGHVQSAGMPYVRKLASERFTQSNEEFGLDHFPNNKDLFFLPGGRTPSWEEYIQINPALWPYTFERPTMFGNATSDYSIGKQTVMPPDRKISVYQQGTVRFQFGLFCPHWTLENHTKKGPPPVFIIAAGGVDGRNKHYVPLEHLRAKPPGSGGDMWYADVNPRELGAPGEKLTLFAVSSFGNRQDARGLTVREFKDGVGRTAMGFVGVAAWELV</sequence>
<evidence type="ECO:0000313" key="3">
    <source>
        <dbReference type="EMBL" id="KAK5955769.1"/>
    </source>
</evidence>
<dbReference type="PANTHER" id="PTHR46333:SF5">
    <property type="entry name" value="TRANSGLUTAMINASE-LIKE DOMAIN-CONTAINING PROTEIN"/>
    <property type="match status" value="1"/>
</dbReference>
<dbReference type="EMBL" id="JAKLMC020000006">
    <property type="protein sequence ID" value="KAK5955769.1"/>
    <property type="molecule type" value="Genomic_DNA"/>
</dbReference>
<feature type="compositionally biased region" description="Pro residues" evidence="1">
    <location>
        <begin position="72"/>
        <end position="87"/>
    </location>
</feature>
<feature type="compositionally biased region" description="Polar residues" evidence="1">
    <location>
        <begin position="163"/>
        <end position="184"/>
    </location>
</feature>
<dbReference type="SMART" id="SM00460">
    <property type="entry name" value="TGc"/>
    <property type="match status" value="1"/>
</dbReference>
<feature type="region of interest" description="Disordered" evidence="1">
    <location>
        <begin position="21"/>
        <end position="278"/>
    </location>
</feature>
<dbReference type="Gene3D" id="3.10.620.30">
    <property type="match status" value="1"/>
</dbReference>
<feature type="compositionally biased region" description="Polar residues" evidence="1">
    <location>
        <begin position="47"/>
        <end position="71"/>
    </location>
</feature>
<gene>
    <name evidence="3" type="ORF">OHC33_003410</name>
</gene>
<dbReference type="Pfam" id="PF01841">
    <property type="entry name" value="Transglut_core"/>
    <property type="match status" value="1"/>
</dbReference>
<feature type="domain" description="Transglutaminase-like" evidence="2">
    <location>
        <begin position="377"/>
        <end position="450"/>
    </location>
</feature>
<accession>A0AAN8EH87</accession>
<dbReference type="InterPro" id="IPR052557">
    <property type="entry name" value="CAP/Cytokinesis_protein"/>
</dbReference>
<dbReference type="AlphaFoldDB" id="A0AAN8EH87"/>
<name>A0AAN8EH87_9EURO</name>
<evidence type="ECO:0000259" key="2">
    <source>
        <dbReference type="SMART" id="SM00460"/>
    </source>
</evidence>
<dbReference type="GO" id="GO:0005737">
    <property type="term" value="C:cytoplasm"/>
    <property type="evidence" value="ECO:0007669"/>
    <property type="project" value="TreeGrafter"/>
</dbReference>
<reference evidence="3 4" key="1">
    <citation type="submission" date="2022-12" db="EMBL/GenBank/DDBJ databases">
        <title>Genomic features and morphological characterization of a novel Knufia sp. strain isolated from spacecraft assembly facility.</title>
        <authorList>
            <person name="Teixeira M."/>
            <person name="Chander A.M."/>
            <person name="Stajich J.E."/>
            <person name="Venkateswaran K."/>
        </authorList>
    </citation>
    <scope>NUCLEOTIDE SEQUENCE [LARGE SCALE GENOMIC DNA]</scope>
    <source>
        <strain evidence="3 4">FJI-L2-BK-P2</strain>
    </source>
</reference>
<dbReference type="SUPFAM" id="SSF54001">
    <property type="entry name" value="Cysteine proteinases"/>
    <property type="match status" value="1"/>
</dbReference>
<organism evidence="3 4">
    <name type="scientific">Knufia fluminis</name>
    <dbReference type="NCBI Taxonomy" id="191047"/>
    <lineage>
        <taxon>Eukaryota</taxon>
        <taxon>Fungi</taxon>
        <taxon>Dikarya</taxon>
        <taxon>Ascomycota</taxon>
        <taxon>Pezizomycotina</taxon>
        <taxon>Eurotiomycetes</taxon>
        <taxon>Chaetothyriomycetidae</taxon>
        <taxon>Chaetothyriales</taxon>
        <taxon>Trichomeriaceae</taxon>
        <taxon>Knufia</taxon>
    </lineage>
</organism>
<keyword evidence="4" id="KW-1185">Reference proteome</keyword>
<feature type="compositionally biased region" description="Basic and acidic residues" evidence="1">
    <location>
        <begin position="145"/>
        <end position="159"/>
    </location>
</feature>
<dbReference type="Proteomes" id="UP001316803">
    <property type="component" value="Unassembled WGS sequence"/>
</dbReference>
<evidence type="ECO:0000313" key="4">
    <source>
        <dbReference type="Proteomes" id="UP001316803"/>
    </source>
</evidence>
<evidence type="ECO:0000256" key="1">
    <source>
        <dbReference type="SAM" id="MobiDB-lite"/>
    </source>
</evidence>
<dbReference type="InterPro" id="IPR038765">
    <property type="entry name" value="Papain-like_cys_pep_sf"/>
</dbReference>
<dbReference type="PANTHER" id="PTHR46333">
    <property type="entry name" value="CYTOKINESIS PROTEIN 3"/>
    <property type="match status" value="1"/>
</dbReference>